<protein>
    <submittedName>
        <fullName evidence="1">Uncharacterized protein</fullName>
    </submittedName>
</protein>
<evidence type="ECO:0000313" key="2">
    <source>
        <dbReference type="EMBL" id="CAF3817719.1"/>
    </source>
</evidence>
<dbReference type="EMBL" id="CAJOBC010004177">
    <property type="protein sequence ID" value="CAF3817719.1"/>
    <property type="molecule type" value="Genomic_DNA"/>
</dbReference>
<dbReference type="Proteomes" id="UP000681722">
    <property type="component" value="Unassembled WGS sequence"/>
</dbReference>
<dbReference type="OrthoDB" id="10065968at2759"/>
<keyword evidence="3" id="KW-1185">Reference proteome</keyword>
<organism evidence="1 3">
    <name type="scientific">Didymodactylos carnosus</name>
    <dbReference type="NCBI Taxonomy" id="1234261"/>
    <lineage>
        <taxon>Eukaryota</taxon>
        <taxon>Metazoa</taxon>
        <taxon>Spiralia</taxon>
        <taxon>Gnathifera</taxon>
        <taxon>Rotifera</taxon>
        <taxon>Eurotatoria</taxon>
        <taxon>Bdelloidea</taxon>
        <taxon>Philodinida</taxon>
        <taxon>Philodinidae</taxon>
        <taxon>Didymodactylos</taxon>
    </lineage>
</organism>
<comment type="caution">
    <text evidence="1">The sequence shown here is derived from an EMBL/GenBank/DDBJ whole genome shotgun (WGS) entry which is preliminary data.</text>
</comment>
<accession>A0A814K889</accession>
<dbReference type="AlphaFoldDB" id="A0A814K889"/>
<evidence type="ECO:0000313" key="1">
    <source>
        <dbReference type="EMBL" id="CAF1047986.1"/>
    </source>
</evidence>
<proteinExistence type="predicted"/>
<evidence type="ECO:0000313" key="3">
    <source>
        <dbReference type="Proteomes" id="UP000663829"/>
    </source>
</evidence>
<reference evidence="1" key="1">
    <citation type="submission" date="2021-02" db="EMBL/GenBank/DDBJ databases">
        <authorList>
            <person name="Nowell W R."/>
        </authorList>
    </citation>
    <scope>NUCLEOTIDE SEQUENCE</scope>
</reference>
<dbReference type="EMBL" id="CAJNOQ010004177">
    <property type="protein sequence ID" value="CAF1047986.1"/>
    <property type="molecule type" value="Genomic_DNA"/>
</dbReference>
<gene>
    <name evidence="1" type="ORF">GPM918_LOCUS16131</name>
    <name evidence="2" type="ORF">SRO942_LOCUS16131</name>
</gene>
<dbReference type="Proteomes" id="UP000663829">
    <property type="component" value="Unassembled WGS sequence"/>
</dbReference>
<sequence length="73" mass="7915">MAKRLRTLLTSLSYTATHYLGHFGIGAATSAAKAGVSIYLIKILGRCSSQAYRRYIRSSTSCIIRALTTMTAV</sequence>
<name>A0A814K889_9BILA</name>